<proteinExistence type="predicted"/>
<dbReference type="Proteomes" id="UP001164929">
    <property type="component" value="Chromosome 10"/>
</dbReference>
<comment type="caution">
    <text evidence="1">The sequence shown here is derived from an EMBL/GenBank/DDBJ whole genome shotgun (WGS) entry which is preliminary data.</text>
</comment>
<reference evidence="1" key="1">
    <citation type="journal article" date="2023" name="Mol. Ecol. Resour.">
        <title>Chromosome-level genome assembly of a triploid poplar Populus alba 'Berolinensis'.</title>
        <authorList>
            <person name="Chen S."/>
            <person name="Yu Y."/>
            <person name="Wang X."/>
            <person name="Wang S."/>
            <person name="Zhang T."/>
            <person name="Zhou Y."/>
            <person name="He R."/>
            <person name="Meng N."/>
            <person name="Wang Y."/>
            <person name="Liu W."/>
            <person name="Liu Z."/>
            <person name="Liu J."/>
            <person name="Guo Q."/>
            <person name="Huang H."/>
            <person name="Sederoff R.R."/>
            <person name="Wang G."/>
            <person name="Qu G."/>
            <person name="Chen S."/>
        </authorList>
    </citation>
    <scope>NUCLEOTIDE SEQUENCE</scope>
    <source>
        <strain evidence="1">SC-2020</strain>
    </source>
</reference>
<dbReference type="EMBL" id="JAQIZT010000010">
    <property type="protein sequence ID" value="KAJ6981756.1"/>
    <property type="molecule type" value="Genomic_DNA"/>
</dbReference>
<name>A0AAD6Q7G3_9ROSI</name>
<accession>A0AAD6Q7G3</accession>
<protein>
    <submittedName>
        <fullName evidence="1">Uncharacterized protein</fullName>
    </submittedName>
</protein>
<gene>
    <name evidence="1" type="ORF">NC653_024994</name>
</gene>
<dbReference type="AlphaFoldDB" id="A0AAD6Q7G3"/>
<organism evidence="1 2">
    <name type="scientific">Populus alba x Populus x berolinensis</name>
    <dbReference type="NCBI Taxonomy" id="444605"/>
    <lineage>
        <taxon>Eukaryota</taxon>
        <taxon>Viridiplantae</taxon>
        <taxon>Streptophyta</taxon>
        <taxon>Embryophyta</taxon>
        <taxon>Tracheophyta</taxon>
        <taxon>Spermatophyta</taxon>
        <taxon>Magnoliopsida</taxon>
        <taxon>eudicotyledons</taxon>
        <taxon>Gunneridae</taxon>
        <taxon>Pentapetalae</taxon>
        <taxon>rosids</taxon>
        <taxon>fabids</taxon>
        <taxon>Malpighiales</taxon>
        <taxon>Salicaceae</taxon>
        <taxon>Saliceae</taxon>
        <taxon>Populus</taxon>
    </lineage>
</organism>
<evidence type="ECO:0000313" key="2">
    <source>
        <dbReference type="Proteomes" id="UP001164929"/>
    </source>
</evidence>
<keyword evidence="2" id="KW-1185">Reference proteome</keyword>
<sequence>MVNTSGVKYPFFAIKKMKAYTSTEFPKN</sequence>
<evidence type="ECO:0000313" key="1">
    <source>
        <dbReference type="EMBL" id="KAJ6981756.1"/>
    </source>
</evidence>